<dbReference type="GO" id="GO:0003677">
    <property type="term" value="F:DNA binding"/>
    <property type="evidence" value="ECO:0007669"/>
    <property type="project" value="UniProtKB-KW"/>
</dbReference>
<dbReference type="Gene3D" id="1.10.1740.10">
    <property type="match status" value="1"/>
</dbReference>
<keyword evidence="10" id="KW-1185">Reference proteome</keyword>
<protein>
    <recommendedName>
        <fullName evidence="6">RNA polymerase sigma factor</fullName>
    </recommendedName>
</protein>
<evidence type="ECO:0000256" key="2">
    <source>
        <dbReference type="ARBA" id="ARBA00023015"/>
    </source>
</evidence>
<dbReference type="InterPro" id="IPR007627">
    <property type="entry name" value="RNA_pol_sigma70_r2"/>
</dbReference>
<dbReference type="SUPFAM" id="SSF88946">
    <property type="entry name" value="Sigma2 domain of RNA polymerase sigma factors"/>
    <property type="match status" value="1"/>
</dbReference>
<evidence type="ECO:0000313" key="9">
    <source>
        <dbReference type="EMBL" id="GLK52480.1"/>
    </source>
</evidence>
<evidence type="ECO:0000256" key="6">
    <source>
        <dbReference type="RuleBase" id="RU000716"/>
    </source>
</evidence>
<dbReference type="PANTHER" id="PTHR43133">
    <property type="entry name" value="RNA POLYMERASE ECF-TYPE SIGMA FACTO"/>
    <property type="match status" value="1"/>
</dbReference>
<evidence type="ECO:0000256" key="5">
    <source>
        <dbReference type="ARBA" id="ARBA00023163"/>
    </source>
</evidence>
<dbReference type="SUPFAM" id="SSF88659">
    <property type="entry name" value="Sigma3 and sigma4 domains of RNA polymerase sigma factors"/>
    <property type="match status" value="1"/>
</dbReference>
<dbReference type="Pfam" id="PF04542">
    <property type="entry name" value="Sigma70_r2"/>
    <property type="match status" value="1"/>
</dbReference>
<dbReference type="InterPro" id="IPR036388">
    <property type="entry name" value="WH-like_DNA-bd_sf"/>
</dbReference>
<feature type="domain" description="RNA polymerase sigma factor 70 region 4 type 2" evidence="8">
    <location>
        <begin position="123"/>
        <end position="173"/>
    </location>
</feature>
<evidence type="ECO:0000256" key="1">
    <source>
        <dbReference type="ARBA" id="ARBA00010641"/>
    </source>
</evidence>
<reference evidence="9" key="2">
    <citation type="submission" date="2023-01" db="EMBL/GenBank/DDBJ databases">
        <authorList>
            <person name="Sun Q."/>
            <person name="Evtushenko L."/>
        </authorList>
    </citation>
    <scope>NUCLEOTIDE SEQUENCE</scope>
    <source>
        <strain evidence="9">VKM B-1513</strain>
    </source>
</reference>
<dbReference type="Pfam" id="PF08281">
    <property type="entry name" value="Sigma70_r4_2"/>
    <property type="match status" value="1"/>
</dbReference>
<dbReference type="InterPro" id="IPR013249">
    <property type="entry name" value="RNA_pol_sigma70_r4_t2"/>
</dbReference>
<evidence type="ECO:0000259" key="7">
    <source>
        <dbReference type="Pfam" id="PF04542"/>
    </source>
</evidence>
<dbReference type="EMBL" id="BSFE01000005">
    <property type="protein sequence ID" value="GLK52480.1"/>
    <property type="molecule type" value="Genomic_DNA"/>
</dbReference>
<evidence type="ECO:0000256" key="4">
    <source>
        <dbReference type="ARBA" id="ARBA00023125"/>
    </source>
</evidence>
<accession>A0A9W6MND3</accession>
<dbReference type="InterPro" id="IPR013325">
    <property type="entry name" value="RNA_pol_sigma_r2"/>
</dbReference>
<evidence type="ECO:0000256" key="3">
    <source>
        <dbReference type="ARBA" id="ARBA00023082"/>
    </source>
</evidence>
<evidence type="ECO:0000259" key="8">
    <source>
        <dbReference type="Pfam" id="PF08281"/>
    </source>
</evidence>
<dbReference type="GO" id="GO:0016987">
    <property type="term" value="F:sigma factor activity"/>
    <property type="evidence" value="ECO:0007669"/>
    <property type="project" value="UniProtKB-KW"/>
</dbReference>
<proteinExistence type="inferred from homology"/>
<dbReference type="InterPro" id="IPR013324">
    <property type="entry name" value="RNA_pol_sigma_r3/r4-like"/>
</dbReference>
<reference evidence="9" key="1">
    <citation type="journal article" date="2014" name="Int. J. Syst. Evol. Microbiol.">
        <title>Complete genome sequence of Corynebacterium casei LMG S-19264T (=DSM 44701T), isolated from a smear-ripened cheese.</title>
        <authorList>
            <consortium name="US DOE Joint Genome Institute (JGI-PGF)"/>
            <person name="Walter F."/>
            <person name="Albersmeier A."/>
            <person name="Kalinowski J."/>
            <person name="Ruckert C."/>
        </authorList>
    </citation>
    <scope>NUCLEOTIDE SEQUENCE</scope>
    <source>
        <strain evidence="9">VKM B-1513</strain>
    </source>
</reference>
<sequence length="189" mass="21509">MTRRPLRQLSDSKLIPLCQAAGDADAFEELVRRHQAALTDFLNASIRHRQDAEDLAQSALIKAFMHIRRYDGRSAFRTWLFAIGYRELLMLTRRQRSHRRILDRLRGEVRPLVTGDPDWPIDIRAALDALAPEERDVAILCEIGGLTHVEASRALKVPLGTLKSRVKRAKERLAARLAPQEEDADEPSD</sequence>
<name>A0A9W6MND3_9PROT</name>
<comment type="similarity">
    <text evidence="1 6">Belongs to the sigma-70 factor family. ECF subfamily.</text>
</comment>
<gene>
    <name evidence="9" type="ORF">GCM10017621_19880</name>
</gene>
<comment type="caution">
    <text evidence="9">The sequence shown here is derived from an EMBL/GenBank/DDBJ whole genome shotgun (WGS) entry which is preliminary data.</text>
</comment>
<keyword evidence="5 6" id="KW-0804">Transcription</keyword>
<dbReference type="Proteomes" id="UP001143486">
    <property type="component" value="Unassembled WGS sequence"/>
</dbReference>
<feature type="domain" description="RNA polymerase sigma-70 region 2" evidence="7">
    <location>
        <begin position="30"/>
        <end position="96"/>
    </location>
</feature>
<dbReference type="PROSITE" id="PS01063">
    <property type="entry name" value="SIGMA70_ECF"/>
    <property type="match status" value="1"/>
</dbReference>
<keyword evidence="2 6" id="KW-0805">Transcription regulation</keyword>
<dbReference type="Gene3D" id="1.10.10.10">
    <property type="entry name" value="Winged helix-like DNA-binding domain superfamily/Winged helix DNA-binding domain"/>
    <property type="match status" value="1"/>
</dbReference>
<dbReference type="InterPro" id="IPR000838">
    <property type="entry name" value="RNA_pol_sigma70_ECF_CS"/>
</dbReference>
<evidence type="ECO:0000313" key="10">
    <source>
        <dbReference type="Proteomes" id="UP001143486"/>
    </source>
</evidence>
<dbReference type="PANTHER" id="PTHR43133:SF25">
    <property type="entry name" value="RNA POLYMERASE SIGMA FACTOR RFAY-RELATED"/>
    <property type="match status" value="1"/>
</dbReference>
<keyword evidence="4 6" id="KW-0238">DNA-binding</keyword>
<dbReference type="GO" id="GO:0006352">
    <property type="term" value="P:DNA-templated transcription initiation"/>
    <property type="evidence" value="ECO:0007669"/>
    <property type="project" value="InterPro"/>
</dbReference>
<dbReference type="InterPro" id="IPR039425">
    <property type="entry name" value="RNA_pol_sigma-70-like"/>
</dbReference>
<dbReference type="AlphaFoldDB" id="A0A9W6MND3"/>
<organism evidence="9 10">
    <name type="scientific">Maricaulis virginensis</name>
    <dbReference type="NCBI Taxonomy" id="144022"/>
    <lineage>
        <taxon>Bacteria</taxon>
        <taxon>Pseudomonadati</taxon>
        <taxon>Pseudomonadota</taxon>
        <taxon>Alphaproteobacteria</taxon>
        <taxon>Maricaulales</taxon>
        <taxon>Maricaulaceae</taxon>
        <taxon>Maricaulis</taxon>
    </lineage>
</organism>
<dbReference type="RefSeq" id="WP_271186848.1">
    <property type="nucleotide sequence ID" value="NZ_BSFE01000005.1"/>
</dbReference>
<keyword evidence="3 6" id="KW-0731">Sigma factor</keyword>